<dbReference type="NCBIfam" id="NF041874">
    <property type="entry name" value="EPS_EpsC"/>
    <property type="match status" value="1"/>
</dbReference>
<keyword evidence="8" id="KW-0198">Cysteine biosynthesis</keyword>
<dbReference type="Proteomes" id="UP000006004">
    <property type="component" value="Unassembled WGS sequence"/>
</dbReference>
<dbReference type="GO" id="GO:0005737">
    <property type="term" value="C:cytoplasm"/>
    <property type="evidence" value="ECO:0007669"/>
    <property type="project" value="InterPro"/>
</dbReference>
<dbReference type="InterPro" id="IPR053376">
    <property type="entry name" value="Serine_acetyltransferase"/>
</dbReference>
<evidence type="ECO:0000256" key="1">
    <source>
        <dbReference type="ARBA" id="ARBA00004876"/>
    </source>
</evidence>
<comment type="similarity">
    <text evidence="2 11">Belongs to the transferase hexapeptide repeat family.</text>
</comment>
<evidence type="ECO:0000256" key="6">
    <source>
        <dbReference type="ARBA" id="ARBA00022679"/>
    </source>
</evidence>
<evidence type="ECO:0000256" key="4">
    <source>
        <dbReference type="ARBA" id="ARBA00018522"/>
    </source>
</evidence>
<evidence type="ECO:0000313" key="12">
    <source>
        <dbReference type="EMBL" id="EER69132.1"/>
    </source>
</evidence>
<dbReference type="InterPro" id="IPR011004">
    <property type="entry name" value="Trimer_LpxA-like_sf"/>
</dbReference>
<accession>C5NUL0</accession>
<dbReference type="EMBL" id="ACDZ02000005">
    <property type="protein sequence ID" value="EER69132.1"/>
    <property type="molecule type" value="Genomic_DNA"/>
</dbReference>
<dbReference type="SUPFAM" id="SSF51161">
    <property type="entry name" value="Trimeric LpxA-like enzymes"/>
    <property type="match status" value="1"/>
</dbReference>
<name>C5NUL0_9BACL</name>
<dbReference type="InterPro" id="IPR001451">
    <property type="entry name" value="Hexapep"/>
</dbReference>
<evidence type="ECO:0000256" key="2">
    <source>
        <dbReference type="ARBA" id="ARBA00007274"/>
    </source>
</evidence>
<protein>
    <recommendedName>
        <fullName evidence="4 11">Serine acetyltransferase</fullName>
        <ecNumber evidence="3 11">2.3.1.30</ecNumber>
    </recommendedName>
</protein>
<dbReference type="Pfam" id="PF00132">
    <property type="entry name" value="Hexapep"/>
    <property type="match status" value="1"/>
</dbReference>
<dbReference type="EC" id="2.3.1.30" evidence="3 11"/>
<evidence type="ECO:0000256" key="8">
    <source>
        <dbReference type="ARBA" id="ARBA00023192"/>
    </source>
</evidence>
<dbReference type="InterPro" id="IPR045304">
    <property type="entry name" value="LbH_SAT"/>
</dbReference>
<keyword evidence="7" id="KW-0677">Repeat</keyword>
<keyword evidence="6 11" id="KW-0808">Transferase</keyword>
<evidence type="ECO:0000256" key="5">
    <source>
        <dbReference type="ARBA" id="ARBA00022605"/>
    </source>
</evidence>
<reference evidence="12" key="1">
    <citation type="submission" date="2009-01" db="EMBL/GenBank/DDBJ databases">
        <authorList>
            <person name="Fulton L."/>
            <person name="Clifton S."/>
            <person name="Chinwalla A.T."/>
            <person name="Mitreva M."/>
            <person name="Sodergren E."/>
            <person name="Weinstock G."/>
            <person name="Clifton S."/>
            <person name="Dooling D.J."/>
            <person name="Fulton B."/>
            <person name="Minx P."/>
            <person name="Pepin K.H."/>
            <person name="Johnson M."/>
            <person name="Bhonagiri V."/>
            <person name="Nash W.E."/>
            <person name="Mardis E.R."/>
            <person name="Wilson R.K."/>
        </authorList>
    </citation>
    <scope>NUCLEOTIDE SEQUENCE [LARGE SCALE GENOMIC DNA]</scope>
    <source>
        <strain evidence="12">ATCC 10379</strain>
    </source>
</reference>
<keyword evidence="13" id="KW-1185">Reference proteome</keyword>
<dbReference type="OrthoDB" id="9801456at2"/>
<dbReference type="InterPro" id="IPR005881">
    <property type="entry name" value="Ser_O-AcTrfase"/>
</dbReference>
<dbReference type="InterPro" id="IPR018357">
    <property type="entry name" value="Hexapep_transf_CS"/>
</dbReference>
<evidence type="ECO:0000256" key="3">
    <source>
        <dbReference type="ARBA" id="ARBA00013266"/>
    </source>
</evidence>
<dbReference type="eggNOG" id="COG1045">
    <property type="taxonomic scope" value="Bacteria"/>
</dbReference>
<dbReference type="CDD" id="cd03354">
    <property type="entry name" value="LbH_SAT"/>
    <property type="match status" value="1"/>
</dbReference>
<dbReference type="GO" id="GO:0006535">
    <property type="term" value="P:cysteine biosynthetic process from serine"/>
    <property type="evidence" value="ECO:0007669"/>
    <property type="project" value="InterPro"/>
</dbReference>
<dbReference type="UniPathway" id="UPA00136">
    <property type="reaction ID" value="UER00199"/>
</dbReference>
<proteinExistence type="inferred from homology"/>
<dbReference type="FunFam" id="2.160.10.10:FF:000007">
    <property type="entry name" value="Serine acetyltransferase"/>
    <property type="match status" value="1"/>
</dbReference>
<evidence type="ECO:0000256" key="7">
    <source>
        <dbReference type="ARBA" id="ARBA00022737"/>
    </source>
</evidence>
<dbReference type="GO" id="GO:0009001">
    <property type="term" value="F:serine O-acetyltransferase activity"/>
    <property type="evidence" value="ECO:0007669"/>
    <property type="project" value="UniProtKB-EC"/>
</dbReference>
<organism evidence="12 13">
    <name type="scientific">Gemella haemolysans ATCC 10379</name>
    <dbReference type="NCBI Taxonomy" id="546270"/>
    <lineage>
        <taxon>Bacteria</taxon>
        <taxon>Bacillati</taxon>
        <taxon>Bacillota</taxon>
        <taxon>Bacilli</taxon>
        <taxon>Bacillales</taxon>
        <taxon>Gemellaceae</taxon>
        <taxon>Gemella</taxon>
    </lineage>
</organism>
<dbReference type="PROSITE" id="PS00101">
    <property type="entry name" value="HEXAPEP_TRANSFERASES"/>
    <property type="match status" value="1"/>
</dbReference>
<evidence type="ECO:0000313" key="13">
    <source>
        <dbReference type="Proteomes" id="UP000006004"/>
    </source>
</evidence>
<sequence length="179" mass="19697">MGYFENLNYNLNRVLKDDPAAKSKLMIYLTYPHIKALNYHFFAHKLYKMGWHTTARLISKRARRKTGIEIHPGAKIGKGLFIDHGMGVVIGETAIIGNNVTMYHGTTLGGTTLDPVKRHPTIEDNVMIGAGAKVLGNITIGKNSKIGANAVVKHSIPAGTIVYEARPAVKYLESEQTKI</sequence>
<dbReference type="NCBIfam" id="TIGR01172">
    <property type="entry name" value="cysE"/>
    <property type="match status" value="1"/>
</dbReference>
<comment type="pathway">
    <text evidence="1">Amino-acid biosynthesis; L-cysteine biosynthesis; L-cysteine from L-serine: step 1/2.</text>
</comment>
<gene>
    <name evidence="12" type="ORF">GEMHA0001_1234</name>
</gene>
<dbReference type="Gene3D" id="2.160.10.10">
    <property type="entry name" value="Hexapeptide repeat proteins"/>
    <property type="match status" value="1"/>
</dbReference>
<keyword evidence="9 11" id="KW-0012">Acyltransferase</keyword>
<dbReference type="InterPro" id="IPR042122">
    <property type="entry name" value="Ser_AcTrfase_N_sf"/>
</dbReference>
<evidence type="ECO:0000256" key="10">
    <source>
        <dbReference type="ARBA" id="ARBA00049486"/>
    </source>
</evidence>
<dbReference type="Gene3D" id="1.10.3130.10">
    <property type="entry name" value="serine acetyltransferase, domain 1"/>
    <property type="match status" value="1"/>
</dbReference>
<reference evidence="12" key="2">
    <citation type="submission" date="2009-06" db="EMBL/GenBank/DDBJ databases">
        <authorList>
            <person name="Sebastian Y."/>
            <person name="Madupu R."/>
            <person name="Durkin A.S."/>
            <person name="Torralba M."/>
            <person name="Methe B."/>
            <person name="Sutton G.G."/>
            <person name="Strausberg R.L."/>
            <person name="Nelson K.E."/>
        </authorList>
    </citation>
    <scope>NUCLEOTIDE SEQUENCE [LARGE SCALE GENOMIC DNA]</scope>
    <source>
        <strain evidence="12">ATCC 10379</strain>
    </source>
</reference>
<keyword evidence="5" id="KW-0028">Amino-acid biosynthesis</keyword>
<comment type="caution">
    <text evidence="12">The sequence shown here is derived from an EMBL/GenBank/DDBJ whole genome shotgun (WGS) entry which is preliminary data.</text>
</comment>
<dbReference type="AlphaFoldDB" id="C5NUL0"/>
<dbReference type="PANTHER" id="PTHR42811">
    <property type="entry name" value="SERINE ACETYLTRANSFERASE"/>
    <property type="match status" value="1"/>
</dbReference>
<dbReference type="PIRSF" id="PIRSF000441">
    <property type="entry name" value="CysE"/>
    <property type="match status" value="1"/>
</dbReference>
<comment type="catalytic activity">
    <reaction evidence="10 11">
        <text>L-serine + acetyl-CoA = O-acetyl-L-serine + CoA</text>
        <dbReference type="Rhea" id="RHEA:24560"/>
        <dbReference type="ChEBI" id="CHEBI:33384"/>
        <dbReference type="ChEBI" id="CHEBI:57287"/>
        <dbReference type="ChEBI" id="CHEBI:57288"/>
        <dbReference type="ChEBI" id="CHEBI:58340"/>
        <dbReference type="EC" id="2.3.1.30"/>
    </reaction>
</comment>
<evidence type="ECO:0000256" key="11">
    <source>
        <dbReference type="PIRNR" id="PIRNR000441"/>
    </source>
</evidence>
<evidence type="ECO:0000256" key="9">
    <source>
        <dbReference type="ARBA" id="ARBA00023315"/>
    </source>
</evidence>